<dbReference type="Proteomes" id="UP001208888">
    <property type="component" value="Unassembled WGS sequence"/>
</dbReference>
<accession>A0AAJ1CXQ4</accession>
<name>A0AAJ1CXQ4_PANAN</name>
<comment type="caution">
    <text evidence="1">The sequence shown here is derived from an EMBL/GenBank/DDBJ whole genome shotgun (WGS) entry which is preliminary data.</text>
</comment>
<organism evidence="1 2">
    <name type="scientific">Pantoea ananas</name>
    <name type="common">Erwinia uredovora</name>
    <dbReference type="NCBI Taxonomy" id="553"/>
    <lineage>
        <taxon>Bacteria</taxon>
        <taxon>Pseudomonadati</taxon>
        <taxon>Pseudomonadota</taxon>
        <taxon>Gammaproteobacteria</taxon>
        <taxon>Enterobacterales</taxon>
        <taxon>Erwiniaceae</taxon>
        <taxon>Pantoea</taxon>
    </lineage>
</organism>
<dbReference type="RefSeq" id="WP_264271973.1">
    <property type="nucleotide sequence ID" value="NZ_JANFVX010000004.1"/>
</dbReference>
<gene>
    <name evidence="1" type="ORF">NB703_001526</name>
</gene>
<protein>
    <submittedName>
        <fullName evidence="1">Uncharacterized protein</fullName>
    </submittedName>
</protein>
<dbReference type="EMBL" id="JANFVX010000004">
    <property type="protein sequence ID" value="MCW0343433.1"/>
    <property type="molecule type" value="Genomic_DNA"/>
</dbReference>
<sequence>MKPQCIQAVEAHLSAVHGKPVKLSDAAIARIDSRMHEGAKIISRRDRAAWQAMTPDERTLSIGKWVREQEMIQADSVARSKLRQLSAISDAAKRLNTLADNRPDKAGKWGKSLIDLLEGVDNTLRGAEQVAVRGFGDLLKKAAVGGFSLDFGNKRSNAFFDDVVREIYGHNTGHPEAQRFAQQWSDTMEGYRQARNRAGGTVGRLDNYAPQFHDPTVMQRAGKSAWVSFMMKNLERNQYLSDAGFPLDDLALEGVISHMYESIVTDGVNKIKLDAQGLAEDAAAGFGSANVARMLNDSHREIHLRDADAVIAYNRQFSDRSLGSAFFSHLTGSARDVALINELGPNPGMTFSTLRDSALKKDSQIPGVTFDRHGEVEAGKRGLFGPEAYFRQLVRDNQDFTRIDRISSALTAYQAATKLTSTAMRAPFQDTPGILLNMADVGQLKNIGTILHTAFTRKEAARFGIGAEVALQAAREGSERIMSQGRLNTGNLMSRYAQATMKYTLLDAWTNAARRAGQTTHALALGEWSQKTWDKLTESDRGILNNAGITDADWQLIMALPRQELRGHAIHNIDDVATLGLTADETLRLQSRMMGFIRMGGDIVTSEHNLTAQTLMSAGGRTNALTKQVMLFKNAGAIQTAHMLDRLGRKSGSTKTGYIAATAALSAGFGYMALVAQAVTNGQNPPPPDDWRTVGKAMAVAGGFAMVQDLITSMYDAASGDNSGHSSSAVPIFGDMATLGKIAFTSESDPGKAAYMAIRFGRQQIAPLNYWYTKAAVDHLFFNDAAEALNPGYQKRLRKYADQKGQQYFYDPSGSGGASFGFGQYTKPLGE</sequence>
<dbReference type="AlphaFoldDB" id="A0AAJ1CXQ4"/>
<evidence type="ECO:0000313" key="1">
    <source>
        <dbReference type="EMBL" id="MCW0343433.1"/>
    </source>
</evidence>
<proteinExistence type="predicted"/>
<evidence type="ECO:0000313" key="2">
    <source>
        <dbReference type="Proteomes" id="UP001208888"/>
    </source>
</evidence>
<reference evidence="1" key="1">
    <citation type="submission" date="2022-06" db="EMBL/GenBank/DDBJ databases">
        <title>Dynamics of rice microbiomes reveals core vertical transmitted seed endophytes.</title>
        <authorList>
            <person name="Liao K."/>
            <person name="Zhang X."/>
        </authorList>
    </citation>
    <scope>NUCLEOTIDE SEQUENCE</scope>
    <source>
        <strain evidence="1">JT1-17</strain>
    </source>
</reference>